<accession>D3F7E8</accession>
<protein>
    <submittedName>
        <fullName evidence="4">FG-GAP repeat protein</fullName>
    </submittedName>
</protein>
<evidence type="ECO:0000256" key="2">
    <source>
        <dbReference type="SAM" id="MobiDB-lite"/>
    </source>
</evidence>
<reference evidence="5" key="2">
    <citation type="submission" date="2010-01" db="EMBL/GenBank/DDBJ databases">
        <title>The complete genome of Conexibacter woesei DSM 14684.</title>
        <authorList>
            <consortium name="US DOE Joint Genome Institute (JGI-PGF)"/>
            <person name="Lucas S."/>
            <person name="Copeland A."/>
            <person name="Lapidus A."/>
            <person name="Glavina del Rio T."/>
            <person name="Dalin E."/>
            <person name="Tice H."/>
            <person name="Bruce D."/>
            <person name="Goodwin L."/>
            <person name="Pitluck S."/>
            <person name="Kyrpides N."/>
            <person name="Mavromatis K."/>
            <person name="Ivanova N."/>
            <person name="Mikhailova N."/>
            <person name="Chertkov O."/>
            <person name="Brettin T."/>
            <person name="Detter J.C."/>
            <person name="Han C."/>
            <person name="Larimer F."/>
            <person name="Land M."/>
            <person name="Hauser L."/>
            <person name="Markowitz V."/>
            <person name="Cheng J.-F."/>
            <person name="Hugenholtz P."/>
            <person name="Woyke T."/>
            <person name="Wu D."/>
            <person name="Pukall R."/>
            <person name="Steenblock K."/>
            <person name="Schneider S."/>
            <person name="Klenk H.-P."/>
            <person name="Eisen J.A."/>
        </authorList>
    </citation>
    <scope>NUCLEOTIDE SEQUENCE [LARGE SCALE GENOMIC DNA]</scope>
    <source>
        <strain evidence="5">DSM 14684 / CIP 108061 / JCM 11494 / NBRC 100937 / ID131577</strain>
    </source>
</reference>
<keyword evidence="5" id="KW-1185">Reference proteome</keyword>
<dbReference type="OrthoDB" id="877328at2"/>
<evidence type="ECO:0000256" key="1">
    <source>
        <dbReference type="ARBA" id="ARBA00022729"/>
    </source>
</evidence>
<dbReference type="RefSeq" id="WP_012933861.1">
    <property type="nucleotide sequence ID" value="NC_013739.1"/>
</dbReference>
<evidence type="ECO:0000313" key="5">
    <source>
        <dbReference type="Proteomes" id="UP000008229"/>
    </source>
</evidence>
<dbReference type="eggNOG" id="COG2706">
    <property type="taxonomic scope" value="Bacteria"/>
</dbReference>
<dbReference type="SUPFAM" id="SSF69318">
    <property type="entry name" value="Integrin alpha N-terminal domain"/>
    <property type="match status" value="2"/>
</dbReference>
<dbReference type="InterPro" id="IPR028994">
    <property type="entry name" value="Integrin_alpha_N"/>
</dbReference>
<evidence type="ECO:0000256" key="3">
    <source>
        <dbReference type="SAM" id="SignalP"/>
    </source>
</evidence>
<reference evidence="4 5" key="1">
    <citation type="journal article" date="2010" name="Stand. Genomic Sci.">
        <title>Complete genome sequence of Conexibacter woesei type strain (ID131577).</title>
        <authorList>
            <person name="Pukall R."/>
            <person name="Lapidus A."/>
            <person name="Glavina Del Rio T."/>
            <person name="Copeland A."/>
            <person name="Tice H."/>
            <person name="Cheng J.-F."/>
            <person name="Lucas S."/>
            <person name="Chen F."/>
            <person name="Nolan M."/>
            <person name="Bruce D."/>
            <person name="Goodwin L."/>
            <person name="Pitluck S."/>
            <person name="Mavromatis K."/>
            <person name="Ivanova N."/>
            <person name="Ovchinnikova G."/>
            <person name="Pati A."/>
            <person name="Chen A."/>
            <person name="Palaniappan K."/>
            <person name="Land M."/>
            <person name="Hauser L."/>
            <person name="Chang Y.-J."/>
            <person name="Jeffries C.D."/>
            <person name="Chain P."/>
            <person name="Meincke L."/>
            <person name="Sims D."/>
            <person name="Brettin T."/>
            <person name="Detter J.C."/>
            <person name="Rohde M."/>
            <person name="Goeker M."/>
            <person name="Bristow J."/>
            <person name="Eisen J.A."/>
            <person name="Markowitz V."/>
            <person name="Kyrpides N.C."/>
            <person name="Klenk H.-P."/>
            <person name="Hugenholtz P."/>
        </authorList>
    </citation>
    <scope>NUCLEOTIDE SEQUENCE [LARGE SCALE GENOMIC DNA]</scope>
    <source>
        <strain evidence="5">DSM 14684 / CIP 108061 / JCM 11494 / NBRC 100937 / ID131577</strain>
    </source>
</reference>
<dbReference type="Gene3D" id="2.60.40.10">
    <property type="entry name" value="Immunoglobulins"/>
    <property type="match status" value="1"/>
</dbReference>
<dbReference type="PANTHER" id="PTHR46580:SF2">
    <property type="entry name" value="MAM DOMAIN-CONTAINING PROTEIN"/>
    <property type="match status" value="1"/>
</dbReference>
<gene>
    <name evidence="4" type="ordered locus">Cwoe_2386</name>
</gene>
<feature type="compositionally biased region" description="Gly residues" evidence="2">
    <location>
        <begin position="511"/>
        <end position="548"/>
    </location>
</feature>
<organism evidence="4 5">
    <name type="scientific">Conexibacter woesei (strain DSM 14684 / CCUG 47730 / CIP 108061 / JCM 11494 / NBRC 100937 / ID131577)</name>
    <dbReference type="NCBI Taxonomy" id="469383"/>
    <lineage>
        <taxon>Bacteria</taxon>
        <taxon>Bacillati</taxon>
        <taxon>Actinomycetota</taxon>
        <taxon>Thermoleophilia</taxon>
        <taxon>Solirubrobacterales</taxon>
        <taxon>Conexibacteraceae</taxon>
        <taxon>Conexibacter</taxon>
    </lineage>
</organism>
<feature type="chain" id="PRO_5003043546" evidence="3">
    <location>
        <begin position="29"/>
        <end position="657"/>
    </location>
</feature>
<keyword evidence="1 3" id="KW-0732">Signal</keyword>
<dbReference type="NCBIfam" id="NF012200">
    <property type="entry name" value="choice_anch_D"/>
    <property type="match status" value="1"/>
</dbReference>
<dbReference type="InterPro" id="IPR013783">
    <property type="entry name" value="Ig-like_fold"/>
</dbReference>
<feature type="signal peptide" evidence="3">
    <location>
        <begin position="1"/>
        <end position="28"/>
    </location>
</feature>
<dbReference type="AlphaFoldDB" id="D3F7E8"/>
<dbReference type="EMBL" id="CP001854">
    <property type="protein sequence ID" value="ADB50810.1"/>
    <property type="molecule type" value="Genomic_DNA"/>
</dbReference>
<sequence precursor="true">MKASPSRALAAGLLALVLPLGLAASAQAVTFTRSAIPLPGSGHGSESGLAVGDFDENGRTDIAVSLQSGDLSILLRDGSGGYVHAAGSPRALGSSDAGPLRVADVNRDGHADVVALQARAAGATVAVLLGDGHGGFGPTSTVPVAGYPGGFGLADLDGDGALDLALPLETPLGPRLVVRRGARDGTFGAPLGAVVPLDGQYPSAIAVRDFDGDGRLDAAVAHVFAPGGIVTVLRGDGAGGFARAAGSPYAIGSGTFALSAGDLDGDGRLDLVSPVYPPGGSDKTVTAGVLLGNGDGSFRVGPAGSFASPPTLNPATPFALPLGDLDGDGRLDAALPLGESAGVWPLLGDGAGRLLSSAMEPIGTAANLNAGAIADLDGDGRLDVLSTSVSSPSRLFVLSNDGEPAIAVAPALDLGSHQAGGPAASATVRVANPGDHGLRIGSLAVAGADAADFAASGCSDRPIPAGGHCDVAVTFTPRTAGPRSATLQIASDAPGTPLTTVALTATATPAPGGGDGGGSGGGSGGGGGDSGGGGRGGAGGGSGGGSTGRGAALKLAARPARAALAPGKRLRLAVTVRNTGRAAAKKVTLCPRTSARQLAAGRCVRLGTVAAGRSARRTFTVTLAKTARRGRSFTVTFTAKASGTRPVSARVTVTARR</sequence>
<name>D3F7E8_CONWI</name>
<dbReference type="STRING" id="469383.Cwoe_2386"/>
<dbReference type="GO" id="GO:0005975">
    <property type="term" value="P:carbohydrate metabolic process"/>
    <property type="evidence" value="ECO:0007669"/>
    <property type="project" value="UniProtKB-ARBA"/>
</dbReference>
<dbReference type="Proteomes" id="UP000008229">
    <property type="component" value="Chromosome"/>
</dbReference>
<dbReference type="Pfam" id="PF13517">
    <property type="entry name" value="FG-GAP_3"/>
    <property type="match status" value="2"/>
</dbReference>
<proteinExistence type="predicted"/>
<dbReference type="PANTHER" id="PTHR46580">
    <property type="entry name" value="SENSOR KINASE-RELATED"/>
    <property type="match status" value="1"/>
</dbReference>
<dbReference type="InterPro" id="IPR013517">
    <property type="entry name" value="FG-GAP"/>
</dbReference>
<dbReference type="KEGG" id="cwo:Cwoe_2386"/>
<evidence type="ECO:0000313" key="4">
    <source>
        <dbReference type="EMBL" id="ADB50810.1"/>
    </source>
</evidence>
<feature type="region of interest" description="Disordered" evidence="2">
    <location>
        <begin position="505"/>
        <end position="550"/>
    </location>
</feature>
<dbReference type="HOGENOM" id="CLU_443275_0_0_11"/>
<dbReference type="Gene3D" id="2.130.10.130">
    <property type="entry name" value="Integrin alpha, N-terminal"/>
    <property type="match status" value="2"/>
</dbReference>